<sequence>MASGTETSGSGDIGRTLDLLWDTGRRPSRGPRPGLTLERIVEVAVEVADRDGLGAVSMRRVATELGTGTMSLYRYVPGKGELLDLMLDRVQRPSENPADLGDGGWRPALHALAHAALALHRRHTWLLEVNQSRPILGPSALDGMEKVLARIRPMGLTDPELVSAVVMVEGYVVGAARTQVYQEEAERRSGLTDAEFWAAQEPALVKAMTSGRYPVLASLSEDAFGTGFDHFEFGLQRILDGLEVLVASRRAANADADADADADAAGNGSAAPEDPA</sequence>
<dbReference type="Proteomes" id="UP000469545">
    <property type="component" value="Unassembled WGS sequence"/>
</dbReference>
<dbReference type="InterPro" id="IPR004111">
    <property type="entry name" value="Repressor_TetR_C"/>
</dbReference>
<dbReference type="GO" id="GO:0000976">
    <property type="term" value="F:transcription cis-regulatory region binding"/>
    <property type="evidence" value="ECO:0007669"/>
    <property type="project" value="TreeGrafter"/>
</dbReference>
<dbReference type="InterPro" id="IPR050109">
    <property type="entry name" value="HTH-type_TetR-like_transc_reg"/>
</dbReference>
<feature type="compositionally biased region" description="Low complexity" evidence="5">
    <location>
        <begin position="263"/>
        <end position="276"/>
    </location>
</feature>
<dbReference type="Pfam" id="PF02909">
    <property type="entry name" value="TetR_C_1"/>
    <property type="match status" value="1"/>
</dbReference>
<gene>
    <name evidence="7" type="ORF">G3I46_36355</name>
</gene>
<feature type="region of interest" description="Disordered" evidence="5">
    <location>
        <begin position="254"/>
        <end position="276"/>
    </location>
</feature>
<dbReference type="PANTHER" id="PTHR30055">
    <property type="entry name" value="HTH-TYPE TRANSCRIPTIONAL REGULATOR RUTR"/>
    <property type="match status" value="1"/>
</dbReference>
<feature type="DNA-binding region" description="H-T-H motif" evidence="4">
    <location>
        <begin position="57"/>
        <end position="76"/>
    </location>
</feature>
<evidence type="ECO:0000313" key="7">
    <source>
        <dbReference type="EMBL" id="NEB21908.1"/>
    </source>
</evidence>
<reference evidence="7 8" key="1">
    <citation type="submission" date="2020-01" db="EMBL/GenBank/DDBJ databases">
        <title>Insect and environment-associated Actinomycetes.</title>
        <authorList>
            <person name="Currrie C."/>
            <person name="Chevrette M."/>
            <person name="Carlson C."/>
            <person name="Stubbendieck R."/>
            <person name="Wendt-Pienkowski E."/>
        </authorList>
    </citation>
    <scope>NUCLEOTIDE SEQUENCE [LARGE SCALE GENOMIC DNA]</scope>
    <source>
        <strain evidence="7 8">SID14172</strain>
    </source>
</reference>
<dbReference type="PANTHER" id="PTHR30055:SF151">
    <property type="entry name" value="TRANSCRIPTIONAL REGULATORY PROTEIN"/>
    <property type="match status" value="1"/>
</dbReference>
<dbReference type="SUPFAM" id="SSF46689">
    <property type="entry name" value="Homeodomain-like"/>
    <property type="match status" value="1"/>
</dbReference>
<dbReference type="AlphaFoldDB" id="A0A6N9UWC3"/>
<dbReference type="Gene3D" id="1.10.10.60">
    <property type="entry name" value="Homeodomain-like"/>
    <property type="match status" value="1"/>
</dbReference>
<proteinExistence type="predicted"/>
<keyword evidence="1" id="KW-0805">Transcription regulation</keyword>
<dbReference type="SUPFAM" id="SSF48498">
    <property type="entry name" value="Tetracyclin repressor-like, C-terminal domain"/>
    <property type="match status" value="1"/>
</dbReference>
<evidence type="ECO:0000256" key="5">
    <source>
        <dbReference type="SAM" id="MobiDB-lite"/>
    </source>
</evidence>
<keyword evidence="3" id="KW-0804">Transcription</keyword>
<evidence type="ECO:0000256" key="2">
    <source>
        <dbReference type="ARBA" id="ARBA00023125"/>
    </source>
</evidence>
<dbReference type="Gene3D" id="1.10.357.10">
    <property type="entry name" value="Tetracycline Repressor, domain 2"/>
    <property type="match status" value="1"/>
</dbReference>
<dbReference type="InterPro" id="IPR009057">
    <property type="entry name" value="Homeodomain-like_sf"/>
</dbReference>
<accession>A0A6N9UWC3</accession>
<dbReference type="InterPro" id="IPR036271">
    <property type="entry name" value="Tet_transcr_reg_TetR-rel_C_sf"/>
</dbReference>
<protein>
    <submittedName>
        <fullName evidence="7">TetR/AcrR family transcriptional regulator</fullName>
    </submittedName>
</protein>
<evidence type="ECO:0000313" key="8">
    <source>
        <dbReference type="Proteomes" id="UP000469545"/>
    </source>
</evidence>
<evidence type="ECO:0000256" key="4">
    <source>
        <dbReference type="PROSITE-ProRule" id="PRU00335"/>
    </source>
</evidence>
<dbReference type="GO" id="GO:0003700">
    <property type="term" value="F:DNA-binding transcription factor activity"/>
    <property type="evidence" value="ECO:0007669"/>
    <property type="project" value="TreeGrafter"/>
</dbReference>
<feature type="domain" description="HTH tetR-type" evidence="6">
    <location>
        <begin position="34"/>
        <end position="94"/>
    </location>
</feature>
<dbReference type="InterPro" id="IPR001647">
    <property type="entry name" value="HTH_TetR"/>
</dbReference>
<dbReference type="PROSITE" id="PS50977">
    <property type="entry name" value="HTH_TETR_2"/>
    <property type="match status" value="1"/>
</dbReference>
<keyword evidence="2 4" id="KW-0238">DNA-binding</keyword>
<comment type="caution">
    <text evidence="7">The sequence shown here is derived from an EMBL/GenBank/DDBJ whole genome shotgun (WGS) entry which is preliminary data.</text>
</comment>
<dbReference type="RefSeq" id="WP_164143329.1">
    <property type="nucleotide sequence ID" value="NZ_JAAGMB010000865.1"/>
</dbReference>
<dbReference type="GO" id="GO:0045892">
    <property type="term" value="P:negative regulation of DNA-templated transcription"/>
    <property type="evidence" value="ECO:0007669"/>
    <property type="project" value="InterPro"/>
</dbReference>
<evidence type="ECO:0000259" key="6">
    <source>
        <dbReference type="PROSITE" id="PS50977"/>
    </source>
</evidence>
<dbReference type="Pfam" id="PF00440">
    <property type="entry name" value="TetR_N"/>
    <property type="match status" value="1"/>
</dbReference>
<dbReference type="EMBL" id="JAAGMB010000865">
    <property type="protein sequence ID" value="NEB21908.1"/>
    <property type="molecule type" value="Genomic_DNA"/>
</dbReference>
<evidence type="ECO:0000256" key="3">
    <source>
        <dbReference type="ARBA" id="ARBA00023163"/>
    </source>
</evidence>
<name>A0A6N9UWC3_9ACTN</name>
<keyword evidence="8" id="KW-1185">Reference proteome</keyword>
<evidence type="ECO:0000256" key="1">
    <source>
        <dbReference type="ARBA" id="ARBA00023015"/>
    </source>
</evidence>
<organism evidence="7 8">
    <name type="scientific">Streptomyces coelicoflavus</name>
    <dbReference type="NCBI Taxonomy" id="285562"/>
    <lineage>
        <taxon>Bacteria</taxon>
        <taxon>Bacillati</taxon>
        <taxon>Actinomycetota</taxon>
        <taxon>Actinomycetes</taxon>
        <taxon>Kitasatosporales</taxon>
        <taxon>Streptomycetaceae</taxon>
        <taxon>Streptomyces</taxon>
    </lineage>
</organism>